<comment type="subcellular location">
    <subcellularLocation>
        <location evidence="2 9">Cytoplasm</location>
    </subcellularLocation>
</comment>
<evidence type="ECO:0000256" key="6">
    <source>
        <dbReference type="ARBA" id="ARBA00050213"/>
    </source>
</evidence>
<dbReference type="InterPro" id="IPR029001">
    <property type="entry name" value="ITPase-like_fam"/>
</dbReference>
<dbReference type="Proteomes" id="UP000184171">
    <property type="component" value="Unassembled WGS sequence"/>
</dbReference>
<comment type="catalytic activity">
    <reaction evidence="6">
        <text>N(7)-methyl-GTP + H2O = N(7)-methyl-GMP + diphosphate + H(+)</text>
        <dbReference type="Rhea" id="RHEA:58744"/>
        <dbReference type="ChEBI" id="CHEBI:15377"/>
        <dbReference type="ChEBI" id="CHEBI:15378"/>
        <dbReference type="ChEBI" id="CHEBI:33019"/>
        <dbReference type="ChEBI" id="CHEBI:58285"/>
        <dbReference type="ChEBI" id="CHEBI:87133"/>
    </reaction>
</comment>
<dbReference type="GO" id="GO:0009117">
    <property type="term" value="P:nucleotide metabolic process"/>
    <property type="evidence" value="ECO:0007669"/>
    <property type="project" value="UniProtKB-KW"/>
</dbReference>
<keyword evidence="3 9" id="KW-0963">Cytoplasm</keyword>
<evidence type="ECO:0000256" key="9">
    <source>
        <dbReference type="HAMAP-Rule" id="MF_00528"/>
    </source>
</evidence>
<dbReference type="Gene3D" id="3.90.950.10">
    <property type="match status" value="1"/>
</dbReference>
<dbReference type="NCBIfam" id="TIGR00172">
    <property type="entry name" value="maf"/>
    <property type="match status" value="1"/>
</dbReference>
<comment type="catalytic activity">
    <reaction evidence="9">
        <text>dTTP + H2O = dTMP + diphosphate + H(+)</text>
        <dbReference type="Rhea" id="RHEA:28534"/>
        <dbReference type="ChEBI" id="CHEBI:15377"/>
        <dbReference type="ChEBI" id="CHEBI:15378"/>
        <dbReference type="ChEBI" id="CHEBI:33019"/>
        <dbReference type="ChEBI" id="CHEBI:37568"/>
        <dbReference type="ChEBI" id="CHEBI:63528"/>
        <dbReference type="EC" id="3.6.1.9"/>
    </reaction>
</comment>
<gene>
    <name evidence="10" type="ORF">SAMN02745165_01097</name>
</gene>
<dbReference type="SUPFAM" id="SSF52972">
    <property type="entry name" value="ITPase-like"/>
    <property type="match status" value="1"/>
</dbReference>
<dbReference type="Pfam" id="PF02545">
    <property type="entry name" value="Maf"/>
    <property type="match status" value="1"/>
</dbReference>
<dbReference type="GO" id="GO:0005737">
    <property type="term" value="C:cytoplasm"/>
    <property type="evidence" value="ECO:0007669"/>
    <property type="project" value="UniProtKB-SubCell"/>
</dbReference>
<dbReference type="PIRSF" id="PIRSF006305">
    <property type="entry name" value="Maf"/>
    <property type="match status" value="1"/>
</dbReference>
<keyword evidence="4 9" id="KW-0378">Hydrolase</keyword>
<evidence type="ECO:0000256" key="4">
    <source>
        <dbReference type="ARBA" id="ARBA00022801"/>
    </source>
</evidence>
<accession>A0A1M6EZL9</accession>
<reference evidence="10 11" key="1">
    <citation type="submission" date="2016-11" db="EMBL/GenBank/DDBJ databases">
        <authorList>
            <person name="Jaros S."/>
            <person name="Januszkiewicz K."/>
            <person name="Wedrychowicz H."/>
        </authorList>
    </citation>
    <scope>NUCLEOTIDE SEQUENCE [LARGE SCALE GENOMIC DNA]</scope>
    <source>
        <strain evidence="10 11">DSM 5091</strain>
    </source>
</reference>
<evidence type="ECO:0000256" key="3">
    <source>
        <dbReference type="ARBA" id="ARBA00022490"/>
    </source>
</evidence>
<dbReference type="PANTHER" id="PTHR43213">
    <property type="entry name" value="BIFUNCTIONAL DTTP/UTP PYROPHOSPHATASE/METHYLTRANSFERASE PROTEIN-RELATED"/>
    <property type="match status" value="1"/>
</dbReference>
<keyword evidence="11" id="KW-1185">Reference proteome</keyword>
<comment type="function">
    <text evidence="7">Nucleoside triphosphate pyrophosphatase that hydrolyzes 7-methyl-GTP (m(7)GTP). May have a dual role in cell division arrest and in preventing the incorporation of modified nucleotides into cellular nucleic acids.</text>
</comment>
<name>A0A1M6EZL9_MALRU</name>
<organism evidence="10 11">
    <name type="scientific">Malonomonas rubra DSM 5091</name>
    <dbReference type="NCBI Taxonomy" id="1122189"/>
    <lineage>
        <taxon>Bacteria</taxon>
        <taxon>Pseudomonadati</taxon>
        <taxon>Thermodesulfobacteriota</taxon>
        <taxon>Desulfuromonadia</taxon>
        <taxon>Desulfuromonadales</taxon>
        <taxon>Geopsychrobacteraceae</taxon>
        <taxon>Malonomonas</taxon>
    </lineage>
</organism>
<dbReference type="GO" id="GO:0036218">
    <property type="term" value="F:dTTP diphosphatase activity"/>
    <property type="evidence" value="ECO:0007669"/>
    <property type="project" value="RHEA"/>
</dbReference>
<evidence type="ECO:0000256" key="7">
    <source>
        <dbReference type="ARBA" id="ARBA00053369"/>
    </source>
</evidence>
<feature type="site" description="Important for substrate specificity" evidence="9">
    <location>
        <position position="73"/>
    </location>
</feature>
<dbReference type="GO" id="GO:0036221">
    <property type="term" value="F:UTP diphosphatase activity"/>
    <property type="evidence" value="ECO:0007669"/>
    <property type="project" value="RHEA"/>
</dbReference>
<feature type="active site" description="Proton acceptor" evidence="9">
    <location>
        <position position="72"/>
    </location>
</feature>
<comment type="function">
    <text evidence="9">Nucleoside triphosphate pyrophosphatase that hydrolyzes dTTP and UTP. May have a dual role in cell division arrest and in preventing the incorporation of modified nucleotides into cellular nucleic acids.</text>
</comment>
<evidence type="ECO:0000256" key="2">
    <source>
        <dbReference type="ARBA" id="ARBA00004496"/>
    </source>
</evidence>
<dbReference type="PANTHER" id="PTHR43213:SF5">
    <property type="entry name" value="BIFUNCTIONAL DTTP_UTP PYROPHOSPHATASE_METHYLTRANSFERASE PROTEIN-RELATED"/>
    <property type="match status" value="1"/>
</dbReference>
<dbReference type="EMBL" id="FQZT01000003">
    <property type="protein sequence ID" value="SHI90836.1"/>
    <property type="molecule type" value="Genomic_DNA"/>
</dbReference>
<feature type="site" description="Important for substrate specificity" evidence="9">
    <location>
        <position position="13"/>
    </location>
</feature>
<dbReference type="AlphaFoldDB" id="A0A1M6EZL9"/>
<evidence type="ECO:0000256" key="5">
    <source>
        <dbReference type="ARBA" id="ARBA00023080"/>
    </source>
</evidence>
<evidence type="ECO:0000256" key="8">
    <source>
        <dbReference type="ARBA" id="ARBA00060749"/>
    </source>
</evidence>
<dbReference type="RefSeq" id="WP_072906493.1">
    <property type="nucleotide sequence ID" value="NZ_FQZT01000003.1"/>
</dbReference>
<protein>
    <recommendedName>
        <fullName evidence="9">dTTP/UTP pyrophosphatase</fullName>
        <shortName evidence="9">dTTPase/UTPase</shortName>
        <ecNumber evidence="9">3.6.1.9</ecNumber>
    </recommendedName>
    <alternativeName>
        <fullName evidence="9">Nucleoside triphosphate pyrophosphatase</fullName>
    </alternativeName>
    <alternativeName>
        <fullName evidence="9">Nucleotide pyrophosphatase</fullName>
        <shortName evidence="9">Nucleotide PPase</shortName>
    </alternativeName>
</protein>
<dbReference type="OrthoDB" id="9807767at2"/>
<keyword evidence="5 9" id="KW-0546">Nucleotide metabolism</keyword>
<dbReference type="InterPro" id="IPR003697">
    <property type="entry name" value="Maf-like"/>
</dbReference>
<evidence type="ECO:0000313" key="10">
    <source>
        <dbReference type="EMBL" id="SHI90836.1"/>
    </source>
</evidence>
<dbReference type="FunFam" id="3.90.950.10:FF:000005">
    <property type="entry name" value="7-methyl-GTP pyrophosphatase"/>
    <property type="match status" value="1"/>
</dbReference>
<evidence type="ECO:0000313" key="11">
    <source>
        <dbReference type="Proteomes" id="UP000184171"/>
    </source>
</evidence>
<dbReference type="HAMAP" id="MF_00528">
    <property type="entry name" value="Maf"/>
    <property type="match status" value="1"/>
</dbReference>
<dbReference type="CDD" id="cd00555">
    <property type="entry name" value="Maf"/>
    <property type="match status" value="1"/>
</dbReference>
<proteinExistence type="inferred from homology"/>
<sequence length="197" mass="21455">MSDKIILASASPRRKELLEQIGLQFDIIPSNADEIVLPNETPEEHVVRLSIDKATEVAQRSGSNGRWFIGSDTIVLCDDQILGKPQDEKHAAQMLKMLSGREHRVLSGYAILDRKTGAQKAEAVSTKVAFRNLTEDEIARYIATGEPMDKAGSYAIQGLAVCFVAGIEGSYTNVVGLPLCRLTLALEELGVPTFLTV</sequence>
<comment type="similarity">
    <text evidence="9">Belongs to the Maf family. YhdE subfamily.</text>
</comment>
<dbReference type="EC" id="3.6.1.9" evidence="9"/>
<feature type="site" description="Important for substrate specificity" evidence="9">
    <location>
        <position position="157"/>
    </location>
</feature>
<dbReference type="STRING" id="1122189.SAMN02745165_01097"/>
<comment type="cofactor">
    <cofactor evidence="1 9">
        <name>a divalent metal cation</name>
        <dbReference type="ChEBI" id="CHEBI:60240"/>
    </cofactor>
</comment>
<evidence type="ECO:0000256" key="1">
    <source>
        <dbReference type="ARBA" id="ARBA00001968"/>
    </source>
</evidence>
<comment type="catalytic activity">
    <reaction evidence="9">
        <text>UTP + H2O = UMP + diphosphate + H(+)</text>
        <dbReference type="Rhea" id="RHEA:29395"/>
        <dbReference type="ChEBI" id="CHEBI:15377"/>
        <dbReference type="ChEBI" id="CHEBI:15378"/>
        <dbReference type="ChEBI" id="CHEBI:33019"/>
        <dbReference type="ChEBI" id="CHEBI:46398"/>
        <dbReference type="ChEBI" id="CHEBI:57865"/>
        <dbReference type="EC" id="3.6.1.9"/>
    </reaction>
</comment>
<comment type="similarity">
    <text evidence="8">Belongs to the Maf family. YceF subfamily.</text>
</comment>
<comment type="caution">
    <text evidence="9">Lacks conserved residue(s) required for the propagation of feature annotation.</text>
</comment>